<dbReference type="GO" id="GO:0016301">
    <property type="term" value="F:kinase activity"/>
    <property type="evidence" value="ECO:0007669"/>
    <property type="project" value="UniProtKB-KW"/>
</dbReference>
<dbReference type="RefSeq" id="WP_302075079.1">
    <property type="nucleotide sequence ID" value="NZ_JAUKWQ010000001.1"/>
</dbReference>
<feature type="signal peptide" evidence="1">
    <location>
        <begin position="1"/>
        <end position="21"/>
    </location>
</feature>
<keyword evidence="1" id="KW-0732">Signal</keyword>
<keyword evidence="2" id="KW-0418">Kinase</keyword>
<comment type="caution">
    <text evidence="2">The sequence shown here is derived from an EMBL/GenBank/DDBJ whole genome shotgun (WGS) entry which is preliminary data.</text>
</comment>
<protein>
    <submittedName>
        <fullName evidence="2">Histidine kinase</fullName>
    </submittedName>
</protein>
<name>A0ABT8SSD1_9HYPH</name>
<gene>
    <name evidence="2" type="ORF">Q2T52_02410</name>
</gene>
<dbReference type="Gene3D" id="3.40.1000.10">
    <property type="entry name" value="Mog1/PsbP, alpha/beta/alpha sandwich"/>
    <property type="match status" value="1"/>
</dbReference>
<reference evidence="2" key="2">
    <citation type="submission" date="2023-07" db="EMBL/GenBank/DDBJ databases">
        <authorList>
            <person name="Sun H."/>
        </authorList>
    </citation>
    <scope>NUCLEOTIDE SEQUENCE</scope>
    <source>
        <strain evidence="2">05753</strain>
    </source>
</reference>
<organism evidence="2 3">
    <name type="scientific">Rhizobium oryzicola</name>
    <dbReference type="NCBI Taxonomy" id="1232668"/>
    <lineage>
        <taxon>Bacteria</taxon>
        <taxon>Pseudomonadati</taxon>
        <taxon>Pseudomonadota</taxon>
        <taxon>Alphaproteobacteria</taxon>
        <taxon>Hyphomicrobiales</taxon>
        <taxon>Rhizobiaceae</taxon>
        <taxon>Rhizobium/Agrobacterium group</taxon>
        <taxon>Rhizobium</taxon>
    </lineage>
</organism>
<keyword evidence="3" id="KW-1185">Reference proteome</keyword>
<sequence length="164" mass="17161">MKKIFAAAAVAAMLFPAASFAKTLSFPSDAPVASITIPDSWNPEETDSGIQATSADNAIYLAVDVAEAADAGKAVDEVIAFLDKSGIKVDDSTQKKTEGTLNGMPLTSFDWTGKDKDGPVNISLAAIAPSADKLLLLTYWGTKGKDSKHDKAMENIIGSLKPAK</sequence>
<evidence type="ECO:0000313" key="2">
    <source>
        <dbReference type="EMBL" id="MDO1580938.1"/>
    </source>
</evidence>
<accession>A0ABT8SSD1</accession>
<feature type="chain" id="PRO_5046194557" evidence="1">
    <location>
        <begin position="22"/>
        <end position="164"/>
    </location>
</feature>
<keyword evidence="2" id="KW-0808">Transferase</keyword>
<dbReference type="Proteomes" id="UP001169006">
    <property type="component" value="Unassembled WGS sequence"/>
</dbReference>
<reference evidence="2" key="1">
    <citation type="journal article" date="2015" name="Int. J. Syst. Evol. Microbiol.">
        <title>Rhizobium oryzicola sp. nov., potential plant-growth-promoting endophytic bacteria isolated from rice roots.</title>
        <authorList>
            <person name="Zhang X.X."/>
            <person name="Gao J.S."/>
            <person name="Cao Y.H."/>
            <person name="Sheirdil R.A."/>
            <person name="Wang X.C."/>
            <person name="Zhang L."/>
        </authorList>
    </citation>
    <scope>NUCLEOTIDE SEQUENCE</scope>
    <source>
        <strain evidence="2">05753</strain>
    </source>
</reference>
<evidence type="ECO:0000256" key="1">
    <source>
        <dbReference type="SAM" id="SignalP"/>
    </source>
</evidence>
<dbReference type="EMBL" id="JAUKWQ010000001">
    <property type="protein sequence ID" value="MDO1580938.1"/>
    <property type="molecule type" value="Genomic_DNA"/>
</dbReference>
<proteinExistence type="predicted"/>
<evidence type="ECO:0000313" key="3">
    <source>
        <dbReference type="Proteomes" id="UP001169006"/>
    </source>
</evidence>